<protein>
    <submittedName>
        <fullName evidence="7">Alpha-1,2-mannosyltransferase</fullName>
    </submittedName>
</protein>
<accession>A0AAV5QSB1</accession>
<organism evidence="7 8">
    <name type="scientific">Saccharomycopsis crataegensis</name>
    <dbReference type="NCBI Taxonomy" id="43959"/>
    <lineage>
        <taxon>Eukaryota</taxon>
        <taxon>Fungi</taxon>
        <taxon>Dikarya</taxon>
        <taxon>Ascomycota</taxon>
        <taxon>Saccharomycotina</taxon>
        <taxon>Saccharomycetes</taxon>
        <taxon>Saccharomycopsidaceae</taxon>
        <taxon>Saccharomycopsis</taxon>
    </lineage>
</organism>
<evidence type="ECO:0000313" key="7">
    <source>
        <dbReference type="EMBL" id="GMM37297.1"/>
    </source>
</evidence>
<evidence type="ECO:0000256" key="5">
    <source>
        <dbReference type="ARBA" id="ARBA00022968"/>
    </source>
</evidence>
<dbReference type="RefSeq" id="XP_064854293.1">
    <property type="nucleotide sequence ID" value="XM_064998221.1"/>
</dbReference>
<dbReference type="InterPro" id="IPR002685">
    <property type="entry name" value="Glyco_trans_15"/>
</dbReference>
<dbReference type="InterPro" id="IPR029044">
    <property type="entry name" value="Nucleotide-diphossugar_trans"/>
</dbReference>
<proteinExistence type="inferred from homology"/>
<gene>
    <name evidence="7" type="ORF">DASC09_046220</name>
</gene>
<evidence type="ECO:0000256" key="4">
    <source>
        <dbReference type="ARBA" id="ARBA00022679"/>
    </source>
</evidence>
<keyword evidence="5" id="KW-0735">Signal-anchor</keyword>
<evidence type="ECO:0000256" key="2">
    <source>
        <dbReference type="ARBA" id="ARBA00007677"/>
    </source>
</evidence>
<dbReference type="PANTHER" id="PTHR31121">
    <property type="entry name" value="ALPHA-1,2 MANNOSYLTRANSFERASE KTR1"/>
    <property type="match status" value="1"/>
</dbReference>
<dbReference type="GeneID" id="90075272"/>
<comment type="subcellular location">
    <subcellularLocation>
        <location evidence="1">Membrane</location>
        <topology evidence="1">Single-pass type II membrane protein</topology>
    </subcellularLocation>
</comment>
<feature type="chain" id="PRO_5043618894" evidence="6">
    <location>
        <begin position="29"/>
        <end position="437"/>
    </location>
</feature>
<dbReference type="GO" id="GO:0005794">
    <property type="term" value="C:Golgi apparatus"/>
    <property type="evidence" value="ECO:0007669"/>
    <property type="project" value="TreeGrafter"/>
</dbReference>
<dbReference type="PANTHER" id="PTHR31121:SF6">
    <property type="entry name" value="ALPHA-1,2 MANNOSYLTRANSFERASE KTR1"/>
    <property type="match status" value="1"/>
</dbReference>
<keyword evidence="8" id="KW-1185">Reference proteome</keyword>
<evidence type="ECO:0000256" key="3">
    <source>
        <dbReference type="ARBA" id="ARBA00022676"/>
    </source>
</evidence>
<dbReference type="Gene3D" id="3.90.550.10">
    <property type="entry name" value="Spore Coat Polysaccharide Biosynthesis Protein SpsA, Chain A"/>
    <property type="match status" value="1"/>
</dbReference>
<name>A0AAV5QSB1_9ASCO</name>
<dbReference type="FunFam" id="3.90.550.10:FF:000051">
    <property type="entry name" value="Alpha-1,2-mannosyltransferase (Ktr4)"/>
    <property type="match status" value="1"/>
</dbReference>
<comment type="caution">
    <text evidence="7">The sequence shown here is derived from an EMBL/GenBank/DDBJ whole genome shotgun (WGS) entry which is preliminary data.</text>
</comment>
<dbReference type="GO" id="GO:0006487">
    <property type="term" value="P:protein N-linked glycosylation"/>
    <property type="evidence" value="ECO:0007669"/>
    <property type="project" value="TreeGrafter"/>
</dbReference>
<evidence type="ECO:0000256" key="1">
    <source>
        <dbReference type="ARBA" id="ARBA00004606"/>
    </source>
</evidence>
<keyword evidence="6" id="KW-0732">Signal</keyword>
<dbReference type="SUPFAM" id="SSF53448">
    <property type="entry name" value="Nucleotide-diphospho-sugar transferases"/>
    <property type="match status" value="1"/>
</dbReference>
<keyword evidence="4" id="KW-0808">Transferase</keyword>
<dbReference type="GO" id="GO:0016020">
    <property type="term" value="C:membrane"/>
    <property type="evidence" value="ECO:0007669"/>
    <property type="project" value="UniProtKB-SubCell"/>
</dbReference>
<comment type="similarity">
    <text evidence="2">Belongs to the glycosyltransferase 15 family.</text>
</comment>
<feature type="signal peptide" evidence="6">
    <location>
        <begin position="1"/>
        <end position="28"/>
    </location>
</feature>
<reference evidence="7 8" key="1">
    <citation type="journal article" date="2023" name="Elife">
        <title>Identification of key yeast species and microbe-microbe interactions impacting larval growth of Drosophila in the wild.</title>
        <authorList>
            <person name="Mure A."/>
            <person name="Sugiura Y."/>
            <person name="Maeda R."/>
            <person name="Honda K."/>
            <person name="Sakurai N."/>
            <person name="Takahashi Y."/>
            <person name="Watada M."/>
            <person name="Katoh T."/>
            <person name="Gotoh A."/>
            <person name="Gotoh Y."/>
            <person name="Taniguchi I."/>
            <person name="Nakamura K."/>
            <person name="Hayashi T."/>
            <person name="Katayama T."/>
            <person name="Uemura T."/>
            <person name="Hattori Y."/>
        </authorList>
    </citation>
    <scope>NUCLEOTIDE SEQUENCE [LARGE SCALE GENOMIC DNA]</scope>
    <source>
        <strain evidence="7 8">SC-9</strain>
    </source>
</reference>
<dbReference type="GO" id="GO:0006493">
    <property type="term" value="P:protein O-linked glycosylation"/>
    <property type="evidence" value="ECO:0007669"/>
    <property type="project" value="TreeGrafter"/>
</dbReference>
<dbReference type="EMBL" id="BTFZ01000011">
    <property type="protein sequence ID" value="GMM37297.1"/>
    <property type="molecule type" value="Genomic_DNA"/>
</dbReference>
<dbReference type="AlphaFoldDB" id="A0AAV5QSB1"/>
<dbReference type="Proteomes" id="UP001360560">
    <property type="component" value="Unassembled WGS sequence"/>
</dbReference>
<dbReference type="Pfam" id="PF01793">
    <property type="entry name" value="Glyco_transf_15"/>
    <property type="match status" value="1"/>
</dbReference>
<keyword evidence="3" id="KW-0328">Glycosyltransferase</keyword>
<evidence type="ECO:0000313" key="8">
    <source>
        <dbReference type="Proteomes" id="UP001360560"/>
    </source>
</evidence>
<dbReference type="GO" id="GO:0000032">
    <property type="term" value="P:cell wall mannoprotein biosynthetic process"/>
    <property type="evidence" value="ECO:0007669"/>
    <property type="project" value="TreeGrafter"/>
</dbReference>
<sequence>MARSNARLVRLAAFVAALLLCGFILSKGSTSDYVPVINNDTKSETTVVGGGKAAAAVVADSQKSPSSDSSSSKADKAAAYKSPAAAADGGLKASVGEDGYKRYYYTDKVDESQRISATFVTLARNRDLNSLIGSIRHIEDRFNNKFHYDWVFLNDEEFTDEFKAVTSSLVSGTTKYGKIDKSQWGFPEWIDQDKAAAVRKDMHDRRIIYGDSIPYRHMCRYESGFFYRHPLMMDYEYYWRVEPDVKIYCDIDYDIFRFMKDNKKSYGWTISLPEYIETIPTLWKTTKEFIKANPQYLPENNMLDFVSDDGGESYNLCHFWSNFEIGSLEFWRGEAYSAYFEYLDKAGGFFYERWGDAPVHSIAAALFLPRDELHFFGDVGYYHVPFHNCPVDPQTRLTNKCVCNTQEDFTWKDYSCTNKFHAINNLRRPHNWKSFSG</sequence>
<evidence type="ECO:0000256" key="6">
    <source>
        <dbReference type="SAM" id="SignalP"/>
    </source>
</evidence>
<keyword evidence="5" id="KW-0812">Transmembrane</keyword>
<dbReference type="GO" id="GO:0000026">
    <property type="term" value="F:alpha-1,2-mannosyltransferase activity"/>
    <property type="evidence" value="ECO:0007669"/>
    <property type="project" value="TreeGrafter"/>
</dbReference>